<dbReference type="InterPro" id="IPR009057">
    <property type="entry name" value="Homeodomain-like_sf"/>
</dbReference>
<accession>A0AAU6WL10</accession>
<reference evidence="3 4" key="1">
    <citation type="submission" date="2024-04" db="EMBL/GenBank/DDBJ databases">
        <title>Genome sequencing and assembly of rice foliar adapted Chryseobacterium endophyticum OsEnb-ALM-A6.</title>
        <authorList>
            <person name="Kumar S."/>
            <person name="Javed M."/>
            <person name="Chouhan V."/>
            <person name="Charishma K."/>
            <person name="Patel A."/>
            <person name="Kumar M."/>
            <person name="Sahu K.P."/>
            <person name="Kumar A."/>
        </authorList>
    </citation>
    <scope>NUCLEOTIDE SEQUENCE [LARGE SCALE GENOMIC DNA]</scope>
    <source>
        <strain evidence="3 4">OsEnb-ALM-A6</strain>
    </source>
</reference>
<dbReference type="InterPro" id="IPR001647">
    <property type="entry name" value="HTH_TetR"/>
</dbReference>
<keyword evidence="1" id="KW-0238">DNA-binding</keyword>
<gene>
    <name evidence="3" type="ORF">AAFP95_15960</name>
</gene>
<dbReference type="Pfam" id="PF00440">
    <property type="entry name" value="TetR_N"/>
    <property type="match status" value="1"/>
</dbReference>
<dbReference type="EMBL" id="CP154834">
    <property type="protein sequence ID" value="XAO73259.1"/>
    <property type="molecule type" value="Genomic_DNA"/>
</dbReference>
<dbReference type="AlphaFoldDB" id="A0AAU6WL10"/>
<evidence type="ECO:0000313" key="3">
    <source>
        <dbReference type="EMBL" id="XAO73259.1"/>
    </source>
</evidence>
<name>A0AAU6WL10_9FLAO</name>
<protein>
    <submittedName>
        <fullName evidence="3">TetR/AcrR family transcriptional regulator</fullName>
    </submittedName>
</protein>
<feature type="domain" description="HTH tetR-type" evidence="2">
    <location>
        <begin position="33"/>
        <end position="61"/>
    </location>
</feature>
<keyword evidence="4" id="KW-1185">Reference proteome</keyword>
<dbReference type="Proteomes" id="UP001463665">
    <property type="component" value="Chromosome"/>
</dbReference>
<sequence length="201" mass="23620">MFNNNVKSSKKRPNTGINQRHRKEFILCEGKFDATTQEIADEAGVNRTLINYYFRSRDNLIQIIFNEAQKVEHEKSEIIMNSDLPFKEKIAQFIEGSLSTSLQYPYLETYIVSQINKGNCQKKDIEEEELRKLYKDIEAEMELGNIEKMKPIQFLLNMISLLVFPSAVRPLLMENLMIDEVEFDKIISERKEIILNMLFKN</sequence>
<dbReference type="Gene3D" id="1.10.357.10">
    <property type="entry name" value="Tetracycline Repressor, domain 2"/>
    <property type="match status" value="1"/>
</dbReference>
<evidence type="ECO:0000259" key="2">
    <source>
        <dbReference type="Pfam" id="PF00440"/>
    </source>
</evidence>
<evidence type="ECO:0000256" key="1">
    <source>
        <dbReference type="ARBA" id="ARBA00023125"/>
    </source>
</evidence>
<organism evidence="3 4">
    <name type="scientific">Chryseobacterium endophyticum</name>
    <dbReference type="NCBI Taxonomy" id="1854762"/>
    <lineage>
        <taxon>Bacteria</taxon>
        <taxon>Pseudomonadati</taxon>
        <taxon>Bacteroidota</taxon>
        <taxon>Flavobacteriia</taxon>
        <taxon>Flavobacteriales</taxon>
        <taxon>Weeksellaceae</taxon>
        <taxon>Chryseobacterium group</taxon>
        <taxon>Chryseobacterium</taxon>
    </lineage>
</organism>
<dbReference type="RefSeq" id="WP_345765795.1">
    <property type="nucleotide sequence ID" value="NZ_CP154834.1"/>
</dbReference>
<evidence type="ECO:0000313" key="4">
    <source>
        <dbReference type="Proteomes" id="UP001463665"/>
    </source>
</evidence>
<dbReference type="SUPFAM" id="SSF46689">
    <property type="entry name" value="Homeodomain-like"/>
    <property type="match status" value="1"/>
</dbReference>
<dbReference type="GO" id="GO:0003677">
    <property type="term" value="F:DNA binding"/>
    <property type="evidence" value="ECO:0007669"/>
    <property type="project" value="UniProtKB-KW"/>
</dbReference>
<proteinExistence type="predicted"/>